<dbReference type="EMBL" id="CWQY01000021">
    <property type="protein sequence ID" value="CSC99215.1"/>
    <property type="molecule type" value="Genomic_DNA"/>
</dbReference>
<gene>
    <name evidence="2" type="ORF">ERS013165_03261</name>
    <name evidence="3" type="ORF">ERS013200_02819</name>
</gene>
<evidence type="ECO:0000313" key="5">
    <source>
        <dbReference type="Proteomes" id="UP000044806"/>
    </source>
</evidence>
<dbReference type="AlphaFoldDB" id="A0A655UCJ3"/>
<dbReference type="Proteomes" id="UP000041770">
    <property type="component" value="Unassembled WGS sequence"/>
</dbReference>
<proteinExistence type="predicted"/>
<evidence type="ECO:0000313" key="4">
    <source>
        <dbReference type="Proteomes" id="UP000041770"/>
    </source>
</evidence>
<organism evidence="3 4">
    <name type="scientific">Vibrio cholerae</name>
    <dbReference type="NCBI Taxonomy" id="666"/>
    <lineage>
        <taxon>Bacteria</taxon>
        <taxon>Pseudomonadati</taxon>
        <taxon>Pseudomonadota</taxon>
        <taxon>Gammaproteobacteria</taxon>
        <taxon>Vibrionales</taxon>
        <taxon>Vibrionaceae</taxon>
        <taxon>Vibrio</taxon>
    </lineage>
</organism>
<evidence type="ECO:0000313" key="2">
    <source>
        <dbReference type="EMBL" id="CSB06992.1"/>
    </source>
</evidence>
<name>A0A655UCJ3_VIBCL</name>
<evidence type="ECO:0000256" key="1">
    <source>
        <dbReference type="SAM" id="MobiDB-lite"/>
    </source>
</evidence>
<feature type="region of interest" description="Disordered" evidence="1">
    <location>
        <begin position="22"/>
        <end position="44"/>
    </location>
</feature>
<dbReference type="EMBL" id="CWOW01000022">
    <property type="protein sequence ID" value="CSB06992.1"/>
    <property type="molecule type" value="Genomic_DNA"/>
</dbReference>
<protein>
    <submittedName>
        <fullName evidence="3">Uncharacterized protein</fullName>
    </submittedName>
</protein>
<dbReference type="Proteomes" id="UP000044806">
    <property type="component" value="Unassembled WGS sequence"/>
</dbReference>
<evidence type="ECO:0000313" key="3">
    <source>
        <dbReference type="EMBL" id="CSC99215.1"/>
    </source>
</evidence>
<sequence length="44" mass="5319">MWVNIALYERREISTGLHVTDDRTYGPRKNQDQNCTKHRFRTNP</sequence>
<reference evidence="4 5" key="1">
    <citation type="submission" date="2015-07" db="EMBL/GenBank/DDBJ databases">
        <authorList>
            <consortium name="Pathogen Informatics"/>
        </authorList>
    </citation>
    <scope>NUCLEOTIDE SEQUENCE [LARGE SCALE GENOMIC DNA]</scope>
    <source>
        <strain evidence="3 4">A316</strain>
        <strain evidence="2 5">A51</strain>
    </source>
</reference>
<feature type="compositionally biased region" description="Basic and acidic residues" evidence="1">
    <location>
        <begin position="22"/>
        <end position="31"/>
    </location>
</feature>
<accession>A0A655UCJ3</accession>